<dbReference type="InterPro" id="IPR001300">
    <property type="entry name" value="Peptidase_C2_calpain_cat"/>
</dbReference>
<organism evidence="4 5">
    <name type="scientific">Rhizophlyctis rosea</name>
    <dbReference type="NCBI Taxonomy" id="64517"/>
    <lineage>
        <taxon>Eukaryota</taxon>
        <taxon>Fungi</taxon>
        <taxon>Fungi incertae sedis</taxon>
        <taxon>Chytridiomycota</taxon>
        <taxon>Chytridiomycota incertae sedis</taxon>
        <taxon>Chytridiomycetes</taxon>
        <taxon>Rhizophlyctidales</taxon>
        <taxon>Rhizophlyctidaceae</taxon>
        <taxon>Rhizophlyctis</taxon>
    </lineage>
</organism>
<protein>
    <recommendedName>
        <fullName evidence="3">Calpain catalytic domain-containing protein</fullName>
    </recommendedName>
</protein>
<dbReference type="InterPro" id="IPR053033">
    <property type="entry name" value="Androglobin-like"/>
</dbReference>
<evidence type="ECO:0000256" key="1">
    <source>
        <dbReference type="PROSITE-ProRule" id="PRU00239"/>
    </source>
</evidence>
<feature type="region of interest" description="Disordered" evidence="2">
    <location>
        <begin position="226"/>
        <end position="245"/>
    </location>
</feature>
<accession>A0AAD5WZW6</accession>
<feature type="region of interest" description="Disordered" evidence="2">
    <location>
        <begin position="708"/>
        <end position="749"/>
    </location>
</feature>
<evidence type="ECO:0000259" key="3">
    <source>
        <dbReference type="PROSITE" id="PS50203"/>
    </source>
</evidence>
<dbReference type="InterPro" id="IPR038765">
    <property type="entry name" value="Papain-like_cys_pep_sf"/>
</dbReference>
<reference evidence="4" key="1">
    <citation type="submission" date="2020-05" db="EMBL/GenBank/DDBJ databases">
        <title>Phylogenomic resolution of chytrid fungi.</title>
        <authorList>
            <person name="Stajich J.E."/>
            <person name="Amses K."/>
            <person name="Simmons R."/>
            <person name="Seto K."/>
            <person name="Myers J."/>
            <person name="Bonds A."/>
            <person name="Quandt C.A."/>
            <person name="Barry K."/>
            <person name="Liu P."/>
            <person name="Grigoriev I."/>
            <person name="Longcore J.E."/>
            <person name="James T.Y."/>
        </authorList>
    </citation>
    <scope>NUCLEOTIDE SEQUENCE</scope>
    <source>
        <strain evidence="4">JEL0318</strain>
    </source>
</reference>
<dbReference type="AlphaFoldDB" id="A0AAD5WZW6"/>
<name>A0AAD5WZW6_9FUNG</name>
<dbReference type="Pfam" id="PF00648">
    <property type="entry name" value="Peptidase_C2"/>
    <property type="match status" value="1"/>
</dbReference>
<feature type="non-terminal residue" evidence="4">
    <location>
        <position position="760"/>
    </location>
</feature>
<dbReference type="Pfam" id="PF22069">
    <property type="entry name" value="Androglobin_IV"/>
    <property type="match status" value="1"/>
</dbReference>
<feature type="region of interest" description="Disordered" evidence="2">
    <location>
        <begin position="1"/>
        <end position="20"/>
    </location>
</feature>
<evidence type="ECO:0000256" key="2">
    <source>
        <dbReference type="SAM" id="MobiDB-lite"/>
    </source>
</evidence>
<evidence type="ECO:0000313" key="4">
    <source>
        <dbReference type="EMBL" id="KAJ3033694.1"/>
    </source>
</evidence>
<proteinExistence type="predicted"/>
<dbReference type="InterPro" id="IPR054094">
    <property type="entry name" value="Androglobin_IV"/>
</dbReference>
<comment type="caution">
    <text evidence="4">The sequence shown here is derived from an EMBL/GenBank/DDBJ whole genome shotgun (WGS) entry which is preliminary data.</text>
</comment>
<dbReference type="InterPro" id="IPR054093">
    <property type="entry name" value="Androglobin_II"/>
</dbReference>
<dbReference type="PANTHER" id="PTHR46298">
    <property type="entry name" value="ANDROGLOBIN"/>
    <property type="match status" value="1"/>
</dbReference>
<feature type="domain" description="Calpain catalytic" evidence="3">
    <location>
        <begin position="89"/>
        <end position="194"/>
    </location>
</feature>
<dbReference type="Pfam" id="PF22068">
    <property type="entry name" value="Androglobin_II"/>
    <property type="match status" value="1"/>
</dbReference>
<dbReference type="PANTHER" id="PTHR46298:SF1">
    <property type="entry name" value="ANDROGLOBIN"/>
    <property type="match status" value="1"/>
</dbReference>
<dbReference type="GO" id="GO:0006508">
    <property type="term" value="P:proteolysis"/>
    <property type="evidence" value="ECO:0007669"/>
    <property type="project" value="InterPro"/>
</dbReference>
<dbReference type="Pfam" id="PF22070">
    <property type="entry name" value="Androglobin_V"/>
    <property type="match status" value="1"/>
</dbReference>
<gene>
    <name evidence="4" type="ORF">HK097_004754</name>
</gene>
<dbReference type="SMART" id="SM00230">
    <property type="entry name" value="CysPc"/>
    <property type="match status" value="1"/>
</dbReference>
<comment type="caution">
    <text evidence="1">Lacks conserved residue(s) required for the propagation of feature annotation.</text>
</comment>
<feature type="compositionally biased region" description="Polar residues" evidence="2">
    <location>
        <begin position="10"/>
        <end position="20"/>
    </location>
</feature>
<dbReference type="GO" id="GO:0004198">
    <property type="term" value="F:calcium-dependent cysteine-type endopeptidase activity"/>
    <property type="evidence" value="ECO:0007669"/>
    <property type="project" value="InterPro"/>
</dbReference>
<dbReference type="PROSITE" id="PS50203">
    <property type="entry name" value="CALPAIN_CAT"/>
    <property type="match status" value="1"/>
</dbReference>
<feature type="compositionally biased region" description="Basic and acidic residues" evidence="2">
    <location>
        <begin position="710"/>
        <end position="732"/>
    </location>
</feature>
<dbReference type="InterPro" id="IPR054095">
    <property type="entry name" value="Androglobin_V"/>
</dbReference>
<evidence type="ECO:0000313" key="5">
    <source>
        <dbReference type="Proteomes" id="UP001212841"/>
    </source>
</evidence>
<dbReference type="SUPFAM" id="SSF54001">
    <property type="entry name" value="Cysteine proteinases"/>
    <property type="match status" value="1"/>
</dbReference>
<keyword evidence="5" id="KW-1185">Reference proteome</keyword>
<dbReference type="EMBL" id="JADGJD010002253">
    <property type="protein sequence ID" value="KAJ3033694.1"/>
    <property type="molecule type" value="Genomic_DNA"/>
</dbReference>
<dbReference type="Proteomes" id="UP001212841">
    <property type="component" value="Unassembled WGS sequence"/>
</dbReference>
<sequence>DPSKPLPDDTPQQQSAPDTQETLTGTSKLFLQNRHLTTSPLMLHILSTLHFLHSESKSFKSAQIPDEFCPWDAIYPKGKDLLPAVSQNGKYIVKLWVLGSWRKVTVDDRVPFDAEGRPLLISSPVVNEIWLLLLCKGFLKVAGLSYKEPDTSPEFGDFDAFHCLKGWLPERFPIQTKPAAKLWPILSSLNIRSLQSSVALGGGPTAAMGAGPPRASNVGVTQTPMGAGAKGGPGDRSTIASSNSQRLGTGVKSNPYVVVFAYREGEEPTDQINLPTLPYPFRIIDIRESVVAPDGIMKETSLVDLAQSQKMVKVKGYFTCGSVRVKRSTDARGKVTEEVVDAGPDGTECWIGFAEFLKTFRHITIFHSQGSFKTMKSMQFITDAAKPNDSLRVPQLLYLSDPTKEAHILVVLSTYLRVKSETSMQANSVYIEQYDWKAATERKIVLRAATNACLATYLHIPARGYSQQAYRFVIDCTTSYSVSVWSRDDFALEDEAKYLTDRLDLSVKDVDETFPAQAAGSWFSLFKNVLHFTEPTFLAASVYVPDSMQYATSLHMFDNDTGEEVPQVFFNLKPRLYLPNKEGYILVGESRTSQARPAGKWKLRLISEPVPIATPERPLETSVKPLVHDFEDVYVPNKHNILLRYVVKVKDAPTTSVSMQLSFSMPTVWVTLQMFHNDVEVTSVRGKGLVTVHAWNLVQGEDALPVVPAKVEKGGKEEKGGKDKDGKDKGGGEKVLQVVGGGAGDSSGLVSLSVDQRIEK</sequence>